<dbReference type="CDD" id="cd00109">
    <property type="entry name" value="Kunitz-type"/>
    <property type="match status" value="1"/>
</dbReference>
<evidence type="ECO:0000256" key="1">
    <source>
        <dbReference type="SAM" id="SignalP"/>
    </source>
</evidence>
<proteinExistence type="predicted"/>
<accession>A0A131YH91</accession>
<dbReference type="AlphaFoldDB" id="A0A131YH91"/>
<evidence type="ECO:0000259" key="2">
    <source>
        <dbReference type="PROSITE" id="PS50279"/>
    </source>
</evidence>
<feature type="signal peptide" evidence="1">
    <location>
        <begin position="1"/>
        <end position="20"/>
    </location>
</feature>
<feature type="domain" description="BPTI/Kunitz inhibitor" evidence="2">
    <location>
        <begin position="81"/>
        <end position="128"/>
    </location>
</feature>
<dbReference type="PROSITE" id="PS50279">
    <property type="entry name" value="BPTI_KUNITZ_2"/>
    <property type="match status" value="1"/>
</dbReference>
<feature type="chain" id="PRO_5007285183" evidence="1">
    <location>
        <begin position="21"/>
        <end position="140"/>
    </location>
</feature>
<reference evidence="3" key="1">
    <citation type="journal article" date="2016" name="Ticks Tick Borne Dis.">
        <title>De novo assembly and annotation of the salivary gland transcriptome of Rhipicephalus appendiculatus male and female ticks during blood feeding.</title>
        <authorList>
            <person name="de Castro M.H."/>
            <person name="de Klerk D."/>
            <person name="Pienaar R."/>
            <person name="Latif A.A."/>
            <person name="Rees D.J."/>
            <person name="Mans B.J."/>
        </authorList>
    </citation>
    <scope>NUCLEOTIDE SEQUENCE</scope>
    <source>
        <tissue evidence="3">Salivary glands</tissue>
    </source>
</reference>
<name>A0A131YH91_RHIAP</name>
<sequence>MDKTAFVLLLVFSNIVPLLAWGSMAQRWPRRKQAPAQARALHNAPAALQKSRVGYIVRNITCDGGHPKKTKYCVFPELCSCPKPKQEGYTRSPDRWYYDNDAKECQRITANMDGCNNFDSEDQCQMHCMKEEWLKKNQIQ</sequence>
<dbReference type="InterPro" id="IPR002223">
    <property type="entry name" value="Kunitz_BPTI"/>
</dbReference>
<dbReference type="InterPro" id="IPR036880">
    <property type="entry name" value="Kunitz_BPTI_sf"/>
</dbReference>
<dbReference type="EMBL" id="GEDV01010662">
    <property type="protein sequence ID" value="JAP77895.1"/>
    <property type="molecule type" value="Transcribed_RNA"/>
</dbReference>
<dbReference type="Pfam" id="PF00014">
    <property type="entry name" value="Kunitz_BPTI"/>
    <property type="match status" value="1"/>
</dbReference>
<dbReference type="Gene3D" id="4.10.410.10">
    <property type="entry name" value="Pancreatic trypsin inhibitor Kunitz domain"/>
    <property type="match status" value="1"/>
</dbReference>
<dbReference type="GO" id="GO:0004867">
    <property type="term" value="F:serine-type endopeptidase inhibitor activity"/>
    <property type="evidence" value="ECO:0007669"/>
    <property type="project" value="InterPro"/>
</dbReference>
<evidence type="ECO:0000313" key="3">
    <source>
        <dbReference type="EMBL" id="JAP77895.1"/>
    </source>
</evidence>
<organism evidence="3">
    <name type="scientific">Rhipicephalus appendiculatus</name>
    <name type="common">Brown ear tick</name>
    <dbReference type="NCBI Taxonomy" id="34631"/>
    <lineage>
        <taxon>Eukaryota</taxon>
        <taxon>Metazoa</taxon>
        <taxon>Ecdysozoa</taxon>
        <taxon>Arthropoda</taxon>
        <taxon>Chelicerata</taxon>
        <taxon>Arachnida</taxon>
        <taxon>Acari</taxon>
        <taxon>Parasitiformes</taxon>
        <taxon>Ixodida</taxon>
        <taxon>Ixodoidea</taxon>
        <taxon>Ixodidae</taxon>
        <taxon>Rhipicephalinae</taxon>
        <taxon>Rhipicephalus</taxon>
        <taxon>Rhipicephalus</taxon>
    </lineage>
</organism>
<dbReference type="SUPFAM" id="SSF57362">
    <property type="entry name" value="BPTI-like"/>
    <property type="match status" value="1"/>
</dbReference>
<keyword evidence="1" id="KW-0732">Signal</keyword>
<protein>
    <submittedName>
        <fullName evidence="3">Pancreatic trypsin inhibitor</fullName>
    </submittedName>
</protein>